<dbReference type="InterPro" id="IPR011333">
    <property type="entry name" value="SKP1/BTB/POZ_sf"/>
</dbReference>
<proteinExistence type="predicted"/>
<dbReference type="InterPro" id="IPR000210">
    <property type="entry name" value="BTB/POZ_dom"/>
</dbReference>
<feature type="compositionally biased region" description="Low complexity" evidence="2">
    <location>
        <begin position="347"/>
        <end position="356"/>
    </location>
</feature>
<dbReference type="InterPro" id="IPR038920">
    <property type="entry name" value="At3g05675-like"/>
</dbReference>
<evidence type="ECO:0000313" key="4">
    <source>
        <dbReference type="EMBL" id="JAT47654.1"/>
    </source>
</evidence>
<feature type="domain" description="BTB" evidence="3">
    <location>
        <begin position="131"/>
        <end position="215"/>
    </location>
</feature>
<dbReference type="PANTHER" id="PTHR31060:SF3">
    <property type="entry name" value="OS04G0579700 PROTEIN"/>
    <property type="match status" value="1"/>
</dbReference>
<dbReference type="PANTHER" id="PTHR31060">
    <property type="entry name" value="OSJNBA0011J08.25 PROTEIN-RELATED"/>
    <property type="match status" value="1"/>
</dbReference>
<gene>
    <name evidence="4" type="primary">At1g63850_0</name>
    <name evidence="4" type="ORF">g.68480</name>
</gene>
<feature type="region of interest" description="Disordered" evidence="2">
    <location>
        <begin position="347"/>
        <end position="440"/>
    </location>
</feature>
<accession>A0A1D1XZ36</accession>
<dbReference type="Gene3D" id="3.30.710.10">
    <property type="entry name" value="Potassium Channel Kv1.1, Chain A"/>
    <property type="match status" value="1"/>
</dbReference>
<protein>
    <submittedName>
        <fullName evidence="4">BTB/POZ domain-containing protein At1g63850</fullName>
    </submittedName>
</protein>
<feature type="compositionally biased region" description="Gly residues" evidence="2">
    <location>
        <begin position="418"/>
        <end position="429"/>
    </location>
</feature>
<reference evidence="4" key="1">
    <citation type="submission" date="2015-07" db="EMBL/GenBank/DDBJ databases">
        <title>Transcriptome Assembly of Anthurium amnicola.</title>
        <authorList>
            <person name="Suzuki J."/>
        </authorList>
    </citation>
    <scope>NUCLEOTIDE SEQUENCE</scope>
</reference>
<feature type="compositionally biased region" description="Basic residues" evidence="2">
    <location>
        <begin position="378"/>
        <end position="403"/>
    </location>
</feature>
<name>A0A1D1XZ36_9ARAE</name>
<dbReference type="EMBL" id="GDJX01020282">
    <property type="protein sequence ID" value="JAT47654.1"/>
    <property type="molecule type" value="Transcribed_RNA"/>
</dbReference>
<evidence type="ECO:0000256" key="2">
    <source>
        <dbReference type="SAM" id="MobiDB-lite"/>
    </source>
</evidence>
<evidence type="ECO:0000259" key="3">
    <source>
        <dbReference type="PROSITE" id="PS50097"/>
    </source>
</evidence>
<dbReference type="PROSITE" id="PS50097">
    <property type="entry name" value="BTB"/>
    <property type="match status" value="1"/>
</dbReference>
<dbReference type="AlphaFoldDB" id="A0A1D1XZ36"/>
<evidence type="ECO:0000256" key="1">
    <source>
        <dbReference type="ARBA" id="ARBA00004906"/>
    </source>
</evidence>
<dbReference type="UniPathway" id="UPA00143"/>
<comment type="pathway">
    <text evidence="1">Protein modification; protein ubiquitination.</text>
</comment>
<sequence>MDGAAGAAAAPPPPAAAVFAPYPASYNKFNSALNAGLLNPMSPPPALPLDKTRSSPTLFEMMANEQDCHPRNQIQTSPLPPPPLPPGRHHHSHPPLAMLSAQERQLLLQDRVGEILGSCSPGNPLGDPETGDVRLTLTSRDGLSVSMAVHRHVLVAHSRFFAAKLADRWSKPQSQQQPRPSAVPQHLVEISDCDDVEVYVETLRLMYCRDLRRRLMREDVPKVLAILKVSAAIGFDAGVLSCLEYLEAAPWAEEEEEKVASLLSQLHLENSGAGEVLKRVSLEVAASAEDESGGGEEVLIRLLQVVLEGKDEKARREMKGLVSKMLRESNRSAAAGTCYVDGIGGSSSSSLGHGLPAAPPPPAAAAAAAHPLQELRARRWTGRRRRRRRPRHPRRLPQPRRLPRPVPAPEPSFLRAGHGAGPRHGGGGGRMRRRGFHRVG</sequence>
<feature type="region of interest" description="Disordered" evidence="2">
    <location>
        <begin position="70"/>
        <end position="94"/>
    </location>
</feature>
<organism evidence="4">
    <name type="scientific">Anthurium amnicola</name>
    <dbReference type="NCBI Taxonomy" id="1678845"/>
    <lineage>
        <taxon>Eukaryota</taxon>
        <taxon>Viridiplantae</taxon>
        <taxon>Streptophyta</taxon>
        <taxon>Embryophyta</taxon>
        <taxon>Tracheophyta</taxon>
        <taxon>Spermatophyta</taxon>
        <taxon>Magnoliopsida</taxon>
        <taxon>Liliopsida</taxon>
        <taxon>Araceae</taxon>
        <taxon>Pothoideae</taxon>
        <taxon>Potheae</taxon>
        <taxon>Anthurium</taxon>
    </lineage>
</organism>
<dbReference type="GO" id="GO:0016567">
    <property type="term" value="P:protein ubiquitination"/>
    <property type="evidence" value="ECO:0007669"/>
    <property type="project" value="UniProtKB-UniPathway"/>
</dbReference>
<feature type="compositionally biased region" description="Basic residues" evidence="2">
    <location>
        <begin position="430"/>
        <end position="440"/>
    </location>
</feature>